<dbReference type="AlphaFoldDB" id="A0AAV7P8N5"/>
<comment type="caution">
    <text evidence="1">The sequence shown here is derived from an EMBL/GenBank/DDBJ whole genome shotgun (WGS) entry which is preliminary data.</text>
</comment>
<feature type="non-terminal residue" evidence="1">
    <location>
        <position position="51"/>
    </location>
</feature>
<accession>A0AAV7P8N5</accession>
<proteinExistence type="predicted"/>
<dbReference type="Proteomes" id="UP001066276">
    <property type="component" value="Chromosome 7"/>
</dbReference>
<keyword evidence="2" id="KW-1185">Reference proteome</keyword>
<organism evidence="1 2">
    <name type="scientific">Pleurodeles waltl</name>
    <name type="common">Iberian ribbed newt</name>
    <dbReference type="NCBI Taxonomy" id="8319"/>
    <lineage>
        <taxon>Eukaryota</taxon>
        <taxon>Metazoa</taxon>
        <taxon>Chordata</taxon>
        <taxon>Craniata</taxon>
        <taxon>Vertebrata</taxon>
        <taxon>Euteleostomi</taxon>
        <taxon>Amphibia</taxon>
        <taxon>Batrachia</taxon>
        <taxon>Caudata</taxon>
        <taxon>Salamandroidea</taxon>
        <taxon>Salamandridae</taxon>
        <taxon>Pleurodelinae</taxon>
        <taxon>Pleurodeles</taxon>
    </lineage>
</organism>
<gene>
    <name evidence="1" type="ORF">NDU88_002165</name>
</gene>
<name>A0AAV7P8N5_PLEWA</name>
<evidence type="ECO:0000313" key="1">
    <source>
        <dbReference type="EMBL" id="KAJ1123697.1"/>
    </source>
</evidence>
<dbReference type="EMBL" id="JANPWB010000011">
    <property type="protein sequence ID" value="KAJ1123697.1"/>
    <property type="molecule type" value="Genomic_DNA"/>
</dbReference>
<protein>
    <submittedName>
        <fullName evidence="1">Uncharacterized protein</fullName>
    </submittedName>
</protein>
<evidence type="ECO:0000313" key="2">
    <source>
        <dbReference type="Proteomes" id="UP001066276"/>
    </source>
</evidence>
<reference evidence="1" key="1">
    <citation type="journal article" date="2022" name="bioRxiv">
        <title>Sequencing and chromosome-scale assembly of the giantPleurodeles waltlgenome.</title>
        <authorList>
            <person name="Brown T."/>
            <person name="Elewa A."/>
            <person name="Iarovenko S."/>
            <person name="Subramanian E."/>
            <person name="Araus A.J."/>
            <person name="Petzold A."/>
            <person name="Susuki M."/>
            <person name="Suzuki K.-i.T."/>
            <person name="Hayashi T."/>
            <person name="Toyoda A."/>
            <person name="Oliveira C."/>
            <person name="Osipova E."/>
            <person name="Leigh N.D."/>
            <person name="Simon A."/>
            <person name="Yun M.H."/>
        </authorList>
    </citation>
    <scope>NUCLEOTIDE SEQUENCE</scope>
    <source>
        <strain evidence="1">20211129_DDA</strain>
        <tissue evidence="1">Liver</tissue>
    </source>
</reference>
<sequence>MQGRHSHPKNELNTCVPYLSYRAKILHGWEAEAENGAQPDLHQKITSGSGQ</sequence>